<dbReference type="PANTHER" id="PTHR33406">
    <property type="entry name" value="MEMBRANE PROTEIN MJ1562-RELATED"/>
    <property type="match status" value="1"/>
</dbReference>
<organism evidence="9 10">
    <name type="scientific">Nonomuraea bangladeshensis</name>
    <dbReference type="NCBI Taxonomy" id="404385"/>
    <lineage>
        <taxon>Bacteria</taxon>
        <taxon>Bacillati</taxon>
        <taxon>Actinomycetota</taxon>
        <taxon>Actinomycetes</taxon>
        <taxon>Streptosporangiales</taxon>
        <taxon>Streptosporangiaceae</taxon>
        <taxon>Nonomuraea</taxon>
    </lineage>
</organism>
<protein>
    <submittedName>
        <fullName evidence="9">MMPL family transporter</fullName>
    </submittedName>
</protein>
<dbReference type="Proteomes" id="UP001552427">
    <property type="component" value="Unassembled WGS sequence"/>
</dbReference>
<comment type="subcellular location">
    <subcellularLocation>
        <location evidence="1">Cell membrane</location>
        <topology evidence="1">Multi-pass membrane protein</topology>
    </subcellularLocation>
</comment>
<evidence type="ECO:0000256" key="5">
    <source>
        <dbReference type="ARBA" id="ARBA00023136"/>
    </source>
</evidence>
<evidence type="ECO:0000256" key="6">
    <source>
        <dbReference type="SAM" id="MobiDB-lite"/>
    </source>
</evidence>
<gene>
    <name evidence="9" type="ORF">AB0K40_10720</name>
</gene>
<feature type="transmembrane region" description="Helical" evidence="7">
    <location>
        <begin position="382"/>
        <end position="406"/>
    </location>
</feature>
<proteinExistence type="predicted"/>
<comment type="caution">
    <text evidence="9">The sequence shown here is derived from an EMBL/GenBank/DDBJ whole genome shotgun (WGS) entry which is preliminary data.</text>
</comment>
<feature type="transmembrane region" description="Helical" evidence="7">
    <location>
        <begin position="693"/>
        <end position="716"/>
    </location>
</feature>
<keyword evidence="4 7" id="KW-1133">Transmembrane helix</keyword>
<feature type="transmembrane region" description="Helical" evidence="7">
    <location>
        <begin position="737"/>
        <end position="758"/>
    </location>
</feature>
<evidence type="ECO:0000259" key="8">
    <source>
        <dbReference type="PROSITE" id="PS50156"/>
    </source>
</evidence>
<dbReference type="SUPFAM" id="SSF82866">
    <property type="entry name" value="Multidrug efflux transporter AcrB transmembrane domain"/>
    <property type="match status" value="2"/>
</dbReference>
<feature type="compositionally biased region" description="Polar residues" evidence="6">
    <location>
        <begin position="147"/>
        <end position="156"/>
    </location>
</feature>
<dbReference type="PANTHER" id="PTHR33406:SF13">
    <property type="entry name" value="MEMBRANE PROTEIN YDFJ"/>
    <property type="match status" value="1"/>
</dbReference>
<evidence type="ECO:0000256" key="4">
    <source>
        <dbReference type="ARBA" id="ARBA00022989"/>
    </source>
</evidence>
<accession>A0ABV3H094</accession>
<feature type="transmembrane region" description="Helical" evidence="7">
    <location>
        <begin position="311"/>
        <end position="329"/>
    </location>
</feature>
<keyword evidence="10" id="KW-1185">Reference proteome</keyword>
<dbReference type="PROSITE" id="PS50156">
    <property type="entry name" value="SSD"/>
    <property type="match status" value="1"/>
</dbReference>
<evidence type="ECO:0000256" key="7">
    <source>
        <dbReference type="SAM" id="Phobius"/>
    </source>
</evidence>
<dbReference type="RefSeq" id="WP_364447389.1">
    <property type="nucleotide sequence ID" value="NZ_JBFARM010000003.1"/>
</dbReference>
<feature type="transmembrane region" description="Helical" evidence="7">
    <location>
        <begin position="626"/>
        <end position="645"/>
    </location>
</feature>
<evidence type="ECO:0000313" key="10">
    <source>
        <dbReference type="Proteomes" id="UP001552427"/>
    </source>
</evidence>
<dbReference type="Gene3D" id="1.20.1640.10">
    <property type="entry name" value="Multidrug efflux transporter AcrB transmembrane domain"/>
    <property type="match status" value="2"/>
</dbReference>
<evidence type="ECO:0000256" key="3">
    <source>
        <dbReference type="ARBA" id="ARBA00022692"/>
    </source>
</evidence>
<dbReference type="InterPro" id="IPR000731">
    <property type="entry name" value="SSD"/>
</dbReference>
<dbReference type="InterPro" id="IPR004869">
    <property type="entry name" value="MMPL_dom"/>
</dbReference>
<keyword evidence="3 7" id="KW-0812">Transmembrane</keyword>
<feature type="transmembrane region" description="Helical" evidence="7">
    <location>
        <begin position="467"/>
        <end position="487"/>
    </location>
</feature>
<evidence type="ECO:0000256" key="1">
    <source>
        <dbReference type="ARBA" id="ARBA00004651"/>
    </source>
</evidence>
<keyword evidence="5 7" id="KW-0472">Membrane</keyword>
<feature type="transmembrane region" description="Helical" evidence="7">
    <location>
        <begin position="412"/>
        <end position="435"/>
    </location>
</feature>
<feature type="transmembrane region" description="Helical" evidence="7">
    <location>
        <begin position="16"/>
        <end position="37"/>
    </location>
</feature>
<feature type="compositionally biased region" description="Basic and acidic residues" evidence="6">
    <location>
        <begin position="133"/>
        <end position="146"/>
    </location>
</feature>
<name>A0ABV3H094_9ACTN</name>
<dbReference type="InterPro" id="IPR050545">
    <property type="entry name" value="Mycobact_MmpL"/>
</dbReference>
<dbReference type="Pfam" id="PF03176">
    <property type="entry name" value="MMPL"/>
    <property type="match status" value="2"/>
</dbReference>
<evidence type="ECO:0000256" key="2">
    <source>
        <dbReference type="ARBA" id="ARBA00022475"/>
    </source>
</evidence>
<reference evidence="9 10" key="1">
    <citation type="submission" date="2024-06" db="EMBL/GenBank/DDBJ databases">
        <title>The Natural Products Discovery Center: Release of the First 8490 Sequenced Strains for Exploring Actinobacteria Biosynthetic Diversity.</title>
        <authorList>
            <person name="Kalkreuter E."/>
            <person name="Kautsar S.A."/>
            <person name="Yang D."/>
            <person name="Bader C.D."/>
            <person name="Teijaro C.N."/>
            <person name="Fluegel L."/>
            <person name="Davis C.M."/>
            <person name="Simpson J.R."/>
            <person name="Lauterbach L."/>
            <person name="Steele A.D."/>
            <person name="Gui C."/>
            <person name="Meng S."/>
            <person name="Li G."/>
            <person name="Viehrig K."/>
            <person name="Ye F."/>
            <person name="Su P."/>
            <person name="Kiefer A.F."/>
            <person name="Nichols A."/>
            <person name="Cepeda A.J."/>
            <person name="Yan W."/>
            <person name="Fan B."/>
            <person name="Jiang Y."/>
            <person name="Adhikari A."/>
            <person name="Zheng C.-J."/>
            <person name="Schuster L."/>
            <person name="Cowan T.M."/>
            <person name="Smanski M.J."/>
            <person name="Chevrette M.G."/>
            <person name="De Carvalho L.P.S."/>
            <person name="Shen B."/>
        </authorList>
    </citation>
    <scope>NUCLEOTIDE SEQUENCE [LARGE SCALE GENOMIC DNA]</scope>
    <source>
        <strain evidence="9 10">NPDC049574</strain>
    </source>
</reference>
<feature type="domain" description="SSD" evidence="8">
    <location>
        <begin position="308"/>
        <end position="433"/>
    </location>
</feature>
<feature type="region of interest" description="Disordered" evidence="6">
    <location>
        <begin position="133"/>
        <end position="156"/>
    </location>
</feature>
<feature type="transmembrane region" description="Helical" evidence="7">
    <location>
        <begin position="335"/>
        <end position="355"/>
    </location>
</feature>
<sequence length="836" mass="86790">MAELLYRLGRFTARRVWWVISAWVVVLALAVGAFLAFGGAMSSTMTIPGTPTAQVTDRLKTELPVASGGTGQVVIRSGNGEELTAAQREGVSAALRKVAGLDGVDQVADPFTSTDTRAQQAKKITDGLAQVEDGRDRLDQGRKQLDQARSQTEAGIEQTETALRQAGTNPQLKATLTRLKATLAQLDKQQAELDKQRATLEKSERQLLTGRDLLTIAQDIRMVSSDGSTATATVVFDLPQQEITPETKKAVTETLDAALPDGVTADYSAEIAQGEIQLGGVGEAVGLVVAAVVLIIMTGTLVAAGLPILNALFGVGVAVAGAMALSGSIEMTSVTPILGAMLGLAVGIDYALFILHRHRRQLKAGMTVEESIGLANGTSGNAVVFAGSTVLIALLALNVTGIPFLALMGTVGAVAIAVAVLLTVTMTPALLGLLGHRLLPRRERKAAAQAAPVPASAPARPMTIGSAVLRIVIGVGALALIAVPAASMRLGLPTGASEAADSTQYRAYTAITEKFGAGANGPLVVVADLGDGVTGDDLTAAQAGLGKQLMDVDGVTAVASIGANDKGTVLVFQVVPTGGPTSESTEDLVHDLRGRTLELGSDKVSLSVAGSASANLDISEKLADALPTYLALVVGLSLLILIVVFRSILVPLIATGGFVLSLFAALGGVTAVYQWGWLGGLFGVTDPAPILNFLPTLLVGILFGLAMDYQLFLTSGMREAYAHGAPARQAVTEGVRAGRAVVTAAAIIMISVFGGFMFSHMTMIRPVGFALAFGVLVDAFVVRMLIIPAVMHLAGDKAWWLPRWLDRILPDVDVEGAKLERHHQAPPARVPETAAR</sequence>
<feature type="transmembrane region" description="Helical" evidence="7">
    <location>
        <begin position="284"/>
        <end position="304"/>
    </location>
</feature>
<evidence type="ECO:0000313" key="9">
    <source>
        <dbReference type="EMBL" id="MEV4285966.1"/>
    </source>
</evidence>
<feature type="transmembrane region" description="Helical" evidence="7">
    <location>
        <begin position="652"/>
        <end position="673"/>
    </location>
</feature>
<dbReference type="EMBL" id="JBFARM010000003">
    <property type="protein sequence ID" value="MEV4285966.1"/>
    <property type="molecule type" value="Genomic_DNA"/>
</dbReference>
<keyword evidence="2" id="KW-1003">Cell membrane</keyword>
<feature type="transmembrane region" description="Helical" evidence="7">
    <location>
        <begin position="770"/>
        <end position="794"/>
    </location>
</feature>